<proteinExistence type="predicted"/>
<dbReference type="SUPFAM" id="SSF50985">
    <property type="entry name" value="RCC1/BLIP-II"/>
    <property type="match status" value="1"/>
</dbReference>
<protein>
    <recommendedName>
        <fullName evidence="5">Regulator of chromosome condensation 1/beta-lactamase-inhibitor protein II</fullName>
    </recommendedName>
</protein>
<dbReference type="GO" id="GO:0005743">
    <property type="term" value="C:mitochondrial inner membrane"/>
    <property type="evidence" value="ECO:0007669"/>
    <property type="project" value="TreeGrafter"/>
</dbReference>
<feature type="region of interest" description="Disordered" evidence="2">
    <location>
        <begin position="1"/>
        <end position="29"/>
    </location>
</feature>
<evidence type="ECO:0000313" key="3">
    <source>
        <dbReference type="EMBL" id="GJN88763.1"/>
    </source>
</evidence>
<dbReference type="InterPro" id="IPR000408">
    <property type="entry name" value="Reg_chr_condens"/>
</dbReference>
<dbReference type="PANTHER" id="PTHR47563:SF1">
    <property type="entry name" value="PROTEIN FMP25, MITOCHONDRIAL"/>
    <property type="match status" value="1"/>
</dbReference>
<dbReference type="PROSITE" id="PS50012">
    <property type="entry name" value="RCC1_3"/>
    <property type="match status" value="1"/>
</dbReference>
<dbReference type="InterPro" id="IPR053245">
    <property type="entry name" value="MitoProcess-Associated"/>
</dbReference>
<evidence type="ECO:0000256" key="1">
    <source>
        <dbReference type="PROSITE-ProRule" id="PRU00235"/>
    </source>
</evidence>
<comment type="caution">
    <text evidence="3">The sequence shown here is derived from an EMBL/GenBank/DDBJ whole genome shotgun (WGS) entry which is preliminary data.</text>
</comment>
<feature type="compositionally biased region" description="Polar residues" evidence="2">
    <location>
        <begin position="622"/>
        <end position="631"/>
    </location>
</feature>
<gene>
    <name evidence="3" type="ORF">Rhopal_001732-T1</name>
</gene>
<accession>A0AAV5GJ94</accession>
<dbReference type="Pfam" id="PF00415">
    <property type="entry name" value="RCC1"/>
    <property type="match status" value="2"/>
</dbReference>
<dbReference type="Proteomes" id="UP001342314">
    <property type="component" value="Unassembled WGS sequence"/>
</dbReference>
<dbReference type="GO" id="GO:0034551">
    <property type="term" value="P:mitochondrial respiratory chain complex III assembly"/>
    <property type="evidence" value="ECO:0007669"/>
    <property type="project" value="TreeGrafter"/>
</dbReference>
<sequence>MLRPSLKPAMRPVPRRLISTSRSSKSASPSAALGASCAAGAAALALYGYSQHANALDLEAEPGKKNWQPGQAKVLKPEVFLWGRNSHGVASPSGSSTSNQVKRPTASAALSSLVLRDLALSATYGVAVDAKGDVLQWGQGFAGPQETGAVEKTLTGKDLIKVVPTEEGKVFGLSKKGEVWVWASEKRMQRAPSDVLDLTREVESAGWMWLLGKGTLWGRNANGGVETLKLKPDIPLARGEKFTSLSAGASHLLALTSHGRSFAVPLCLLANQYGQLGVRSVSLLSPPHPGSSPAGALTVLLEPEDRLNELGWDKQPAQPKKIDPLLLPAVSPPSPNDPNPKGQVIPFLDIPVPSSSPATLVTPAEPTRITLHPDPAQHVALERSIHFCTTLHEIPSLRGVPVVELVAGKKHSLARLGGSAEGRVLGWGANSYGQLGLGPALSYPLIPAPTEVPLIRAPAYSGGANRPAHVACTRIAAGGNVSYFVAKTEERGVDLLASGQGQFGALGHGQWAHATSPVRVKTVSGLREWNEETGKVESVGIKDIQAGDGHVAVVLDNAVKHADGSAYGRDVFVWGYNEHYQLGTGKRSNLPTPQHLAPLPYSGASPTALAAALPDGPAKAESTLSSGTTSPMPHKRMQLSPALPVPSLAGVKLPRGAVVEEAIVAGDGGSGVYFRIVNP</sequence>
<feature type="region of interest" description="Disordered" evidence="2">
    <location>
        <begin position="610"/>
        <end position="636"/>
    </location>
</feature>
<dbReference type="Gene3D" id="2.130.10.30">
    <property type="entry name" value="Regulator of chromosome condensation 1/beta-lactamase-inhibitor protein II"/>
    <property type="match status" value="2"/>
</dbReference>
<feature type="compositionally biased region" description="Low complexity" evidence="2">
    <location>
        <begin position="19"/>
        <end position="29"/>
    </location>
</feature>
<name>A0AAV5GJ94_9BASI</name>
<dbReference type="PANTHER" id="PTHR47563">
    <property type="entry name" value="PROTEIN FMP25, MITOCHONDRIAL"/>
    <property type="match status" value="1"/>
</dbReference>
<dbReference type="EMBL" id="BQKY01000003">
    <property type="protein sequence ID" value="GJN88763.1"/>
    <property type="molecule type" value="Genomic_DNA"/>
</dbReference>
<feature type="repeat" description="RCC1" evidence="1">
    <location>
        <begin position="422"/>
        <end position="488"/>
    </location>
</feature>
<evidence type="ECO:0000313" key="4">
    <source>
        <dbReference type="Proteomes" id="UP001342314"/>
    </source>
</evidence>
<dbReference type="InterPro" id="IPR009091">
    <property type="entry name" value="RCC1/BLIP-II"/>
</dbReference>
<evidence type="ECO:0008006" key="5">
    <source>
        <dbReference type="Google" id="ProtNLM"/>
    </source>
</evidence>
<dbReference type="AlphaFoldDB" id="A0AAV5GJ94"/>
<reference evidence="3 4" key="1">
    <citation type="submission" date="2021-12" db="EMBL/GenBank/DDBJ databases">
        <title>High titer production of polyol ester of fatty acids by Rhodotorula paludigena BS15 towards product separation-free biomass refinery.</title>
        <authorList>
            <person name="Mano J."/>
            <person name="Ono H."/>
            <person name="Tanaka T."/>
            <person name="Naito K."/>
            <person name="Sushida H."/>
            <person name="Ike M."/>
            <person name="Tokuyasu K."/>
            <person name="Kitaoka M."/>
        </authorList>
    </citation>
    <scope>NUCLEOTIDE SEQUENCE [LARGE SCALE GENOMIC DNA]</scope>
    <source>
        <strain evidence="3 4">BS15</strain>
    </source>
</reference>
<keyword evidence="4" id="KW-1185">Reference proteome</keyword>
<organism evidence="3 4">
    <name type="scientific">Rhodotorula paludigena</name>
    <dbReference type="NCBI Taxonomy" id="86838"/>
    <lineage>
        <taxon>Eukaryota</taxon>
        <taxon>Fungi</taxon>
        <taxon>Dikarya</taxon>
        <taxon>Basidiomycota</taxon>
        <taxon>Pucciniomycotina</taxon>
        <taxon>Microbotryomycetes</taxon>
        <taxon>Sporidiobolales</taxon>
        <taxon>Sporidiobolaceae</taxon>
        <taxon>Rhodotorula</taxon>
    </lineage>
</organism>
<evidence type="ECO:0000256" key="2">
    <source>
        <dbReference type="SAM" id="MobiDB-lite"/>
    </source>
</evidence>